<gene>
    <name evidence="2" type="ORF">SCLCIDRAFT_10138</name>
</gene>
<dbReference type="AlphaFoldDB" id="A0A0C3DRF6"/>
<evidence type="ECO:0000256" key="1">
    <source>
        <dbReference type="SAM" id="MobiDB-lite"/>
    </source>
</evidence>
<name>A0A0C3DRF6_9AGAM</name>
<keyword evidence="3" id="KW-1185">Reference proteome</keyword>
<dbReference type="EMBL" id="KN822081">
    <property type="protein sequence ID" value="KIM58799.1"/>
    <property type="molecule type" value="Genomic_DNA"/>
</dbReference>
<dbReference type="STRING" id="1036808.A0A0C3DRF6"/>
<protein>
    <submittedName>
        <fullName evidence="2">Uncharacterized protein</fullName>
    </submittedName>
</protein>
<organism evidence="2 3">
    <name type="scientific">Scleroderma citrinum Foug A</name>
    <dbReference type="NCBI Taxonomy" id="1036808"/>
    <lineage>
        <taxon>Eukaryota</taxon>
        <taxon>Fungi</taxon>
        <taxon>Dikarya</taxon>
        <taxon>Basidiomycota</taxon>
        <taxon>Agaricomycotina</taxon>
        <taxon>Agaricomycetes</taxon>
        <taxon>Agaricomycetidae</taxon>
        <taxon>Boletales</taxon>
        <taxon>Sclerodermatineae</taxon>
        <taxon>Sclerodermataceae</taxon>
        <taxon>Scleroderma</taxon>
    </lineage>
</organism>
<dbReference type="HOGENOM" id="CLU_379540_0_0_1"/>
<accession>A0A0C3DRF6</accession>
<reference evidence="2 3" key="1">
    <citation type="submission" date="2014-04" db="EMBL/GenBank/DDBJ databases">
        <authorList>
            <consortium name="DOE Joint Genome Institute"/>
            <person name="Kuo A."/>
            <person name="Kohler A."/>
            <person name="Nagy L.G."/>
            <person name="Floudas D."/>
            <person name="Copeland A."/>
            <person name="Barry K.W."/>
            <person name="Cichocki N."/>
            <person name="Veneault-Fourrey C."/>
            <person name="LaButti K."/>
            <person name="Lindquist E.A."/>
            <person name="Lipzen A."/>
            <person name="Lundell T."/>
            <person name="Morin E."/>
            <person name="Murat C."/>
            <person name="Sun H."/>
            <person name="Tunlid A."/>
            <person name="Henrissat B."/>
            <person name="Grigoriev I.V."/>
            <person name="Hibbett D.S."/>
            <person name="Martin F."/>
            <person name="Nordberg H.P."/>
            <person name="Cantor M.N."/>
            <person name="Hua S.X."/>
        </authorList>
    </citation>
    <scope>NUCLEOTIDE SEQUENCE [LARGE SCALE GENOMIC DNA]</scope>
    <source>
        <strain evidence="2 3">Foug A</strain>
    </source>
</reference>
<evidence type="ECO:0000313" key="3">
    <source>
        <dbReference type="Proteomes" id="UP000053989"/>
    </source>
</evidence>
<feature type="region of interest" description="Disordered" evidence="1">
    <location>
        <begin position="124"/>
        <end position="169"/>
    </location>
</feature>
<proteinExistence type="predicted"/>
<dbReference type="Proteomes" id="UP000053989">
    <property type="component" value="Unassembled WGS sequence"/>
</dbReference>
<dbReference type="OrthoDB" id="9942608at2759"/>
<reference evidence="3" key="2">
    <citation type="submission" date="2015-01" db="EMBL/GenBank/DDBJ databases">
        <title>Evolutionary Origins and Diversification of the Mycorrhizal Mutualists.</title>
        <authorList>
            <consortium name="DOE Joint Genome Institute"/>
            <consortium name="Mycorrhizal Genomics Consortium"/>
            <person name="Kohler A."/>
            <person name="Kuo A."/>
            <person name="Nagy L.G."/>
            <person name="Floudas D."/>
            <person name="Copeland A."/>
            <person name="Barry K.W."/>
            <person name="Cichocki N."/>
            <person name="Veneault-Fourrey C."/>
            <person name="LaButti K."/>
            <person name="Lindquist E.A."/>
            <person name="Lipzen A."/>
            <person name="Lundell T."/>
            <person name="Morin E."/>
            <person name="Murat C."/>
            <person name="Riley R."/>
            <person name="Ohm R."/>
            <person name="Sun H."/>
            <person name="Tunlid A."/>
            <person name="Henrissat B."/>
            <person name="Grigoriev I.V."/>
            <person name="Hibbett D.S."/>
            <person name="Martin F."/>
        </authorList>
    </citation>
    <scope>NUCLEOTIDE SEQUENCE [LARGE SCALE GENOMIC DNA]</scope>
    <source>
        <strain evidence="3">Foug A</strain>
    </source>
</reference>
<dbReference type="InParanoid" id="A0A0C3DRF6"/>
<sequence length="730" mass="80027">MITLSSPFVQPSQPDTIRVEHDADSDPHIATLKSVLPDFNAAVMHVDVCLSVAPTDPSDSLTILESVDNDEDCTLDVLLGMNDPTYISSAAPLPIAQPQPDPTQQDLDEQLACRLALEEKQAAGAWSADRQSRRDHQQQAGYQAYQPRSGSGRGWGSSSRGSWGGACVRPHNRRDRVDSEIPWPSFKKASIRSQNARKFSIASSPELKPRCRSLIRVVALVPEAPVALLMLLLAALPHKSILTLHRMPDKLPTLRGVLVNFTLIRSYFLLRDTKKLFTTSSVGIRPVNSGLRKLFNFVKMQNVFLKQMKNKAAGSEGIDYYQNAAECYALAGKVKKAANFYILCSDFEEAAKQYDHASCRDEIVHMFKAHHGKIVLPNYGGTLFTKEGLDAAHIDVLETHGRYIKAADVHVLNGRSMAAILCCLKNQEDETTFRHGVNIILDVLWEKCLLAVSMRKALKNGTSAAHVLELALNLSQDPLDVSEKSRIPTYNFTIRNESVIDNELSGGTGGIDTHHRANQGSEANINYAQTGDVEAQTVEMGARPPFVLYDFSNPMALFWSYLGSFIVWLDGWPTMSRYSAQINASTIVVIAQCRDKGNDGCSHQRASWSDGVRGVADDADDVGGANLLTLGVRGGGVILVIAVISTEGAMMVINDVVICNGWAEMVVVVCGVVDDIGRDGLTAKWICVQMDTHGARVNHWACVGMGVWKCVQIRTHRGWVCIGMSSVLDE</sequence>
<evidence type="ECO:0000313" key="2">
    <source>
        <dbReference type="EMBL" id="KIM58799.1"/>
    </source>
</evidence>